<organism evidence="3 4">
    <name type="scientific">Candidatus Yanofskybacteria bacterium RIFCSPHIGHO2_01_FULL_41_21</name>
    <dbReference type="NCBI Taxonomy" id="1802660"/>
    <lineage>
        <taxon>Bacteria</taxon>
        <taxon>Candidatus Yanofskyibacteriota</taxon>
    </lineage>
</organism>
<dbReference type="PANTHER" id="PTHR38814:SF1">
    <property type="entry name" value="ENDONUCLEASE NUCS"/>
    <property type="match status" value="1"/>
</dbReference>
<dbReference type="Gene3D" id="3.40.1350.10">
    <property type="match status" value="1"/>
</dbReference>
<accession>A0A1F8EB64</accession>
<dbReference type="CDD" id="cd22341">
    <property type="entry name" value="NucS-like"/>
    <property type="match status" value="1"/>
</dbReference>
<protein>
    <recommendedName>
        <fullName evidence="2">Endonuclease NucS C-terminal domain-containing protein</fullName>
    </recommendedName>
</protein>
<keyword evidence="1" id="KW-0238">DNA-binding</keyword>
<dbReference type="EMBL" id="MGJA01000003">
    <property type="protein sequence ID" value="OGM98134.1"/>
    <property type="molecule type" value="Genomic_DNA"/>
</dbReference>
<dbReference type="InterPro" id="IPR002793">
    <property type="entry name" value="Endonuclease_NucS"/>
</dbReference>
<sequence>MEKEKILRQFQDFLVSYNAVQKDEIWQKQSNIFRTFWNQRVLNDQVKELDDFEIDNVIRLIDYNSKGKKAGDEAVAKVMIPQGVWRKMFNQFKTDKKLAQLVDQIMGTFEQDKRIKLIDELYKYNEPYRNSLTGQSGNAVNSFIFLWAPLKNISIISLKDRQKLIQFLDVQNGPNFENDSTAKKIVESNDSLASSFAKIFGSQYSPRTICSFFYSPLIKNEWRSEDIGEETVPWGGWKKSPEEDFAPIIAESSMLGDPALFYMESQLEDFLIENWDKTELGQKYDLIEEEGEVVSQQYRTGVGLIDILARDKKTKQLVVIELKKNQTSDDTVGQLARYMGWLEENKTNGKLTKGIIIAAQYDQRLYYALKKMQDAEVYLYRVDFKLTEFKDGSK</sequence>
<dbReference type="InterPro" id="IPR011856">
    <property type="entry name" value="tRNA_endonuc-like_dom_sf"/>
</dbReference>
<dbReference type="GO" id="GO:0003677">
    <property type="term" value="F:DNA binding"/>
    <property type="evidence" value="ECO:0007669"/>
    <property type="project" value="UniProtKB-KW"/>
</dbReference>
<dbReference type="STRING" id="1802660.A2735_00295"/>
<reference evidence="3 4" key="1">
    <citation type="journal article" date="2016" name="Nat. Commun.">
        <title>Thousands of microbial genomes shed light on interconnected biogeochemical processes in an aquifer system.</title>
        <authorList>
            <person name="Anantharaman K."/>
            <person name="Brown C.T."/>
            <person name="Hug L.A."/>
            <person name="Sharon I."/>
            <person name="Castelle C.J."/>
            <person name="Probst A.J."/>
            <person name="Thomas B.C."/>
            <person name="Singh A."/>
            <person name="Wilkins M.J."/>
            <person name="Karaoz U."/>
            <person name="Brodie E.L."/>
            <person name="Williams K.H."/>
            <person name="Hubbard S.S."/>
            <person name="Banfield J.F."/>
        </authorList>
    </citation>
    <scope>NUCLEOTIDE SEQUENCE [LARGE SCALE GENOMIC DNA]</scope>
</reference>
<proteinExistence type="predicted"/>
<evidence type="ECO:0000256" key="1">
    <source>
        <dbReference type="ARBA" id="ARBA00023125"/>
    </source>
</evidence>
<gene>
    <name evidence="3" type="ORF">A2735_00295</name>
</gene>
<feature type="domain" description="Endonuclease NucS C-terminal" evidence="2">
    <location>
        <begin position="282"/>
        <end position="362"/>
    </location>
</feature>
<name>A0A1F8EB64_9BACT</name>
<evidence type="ECO:0000313" key="4">
    <source>
        <dbReference type="Proteomes" id="UP000178520"/>
    </source>
</evidence>
<dbReference type="Pfam" id="PF01939">
    <property type="entry name" value="NucS_C"/>
    <property type="match status" value="1"/>
</dbReference>
<comment type="caution">
    <text evidence="3">The sequence shown here is derived from an EMBL/GenBank/DDBJ whole genome shotgun (WGS) entry which is preliminary data.</text>
</comment>
<dbReference type="AlphaFoldDB" id="A0A1F8EB64"/>
<dbReference type="PANTHER" id="PTHR38814">
    <property type="entry name" value="ENDONUCLEASE NUCS"/>
    <property type="match status" value="1"/>
</dbReference>
<evidence type="ECO:0000313" key="3">
    <source>
        <dbReference type="EMBL" id="OGM98134.1"/>
    </source>
</evidence>
<dbReference type="GO" id="GO:0004519">
    <property type="term" value="F:endonuclease activity"/>
    <property type="evidence" value="ECO:0007669"/>
    <property type="project" value="InterPro"/>
</dbReference>
<dbReference type="Proteomes" id="UP000178520">
    <property type="component" value="Unassembled WGS sequence"/>
</dbReference>
<evidence type="ECO:0000259" key="2">
    <source>
        <dbReference type="Pfam" id="PF01939"/>
    </source>
</evidence>
<dbReference type="InterPro" id="IPR048301">
    <property type="entry name" value="NucS_C"/>
</dbReference>